<dbReference type="Proteomes" id="UP000094112">
    <property type="component" value="Unassembled WGS sequence"/>
</dbReference>
<dbReference type="InterPro" id="IPR011701">
    <property type="entry name" value="MFS"/>
</dbReference>
<dbReference type="FunFam" id="1.20.1250.20:FF:000286">
    <property type="entry name" value="MFS efflux transporter"/>
    <property type="match status" value="1"/>
</dbReference>
<feature type="transmembrane region" description="Helical" evidence="5">
    <location>
        <begin position="321"/>
        <end position="343"/>
    </location>
</feature>
<keyword evidence="4 5" id="KW-0472">Membrane</keyword>
<dbReference type="GeneID" id="30201434"/>
<evidence type="ECO:0000256" key="3">
    <source>
        <dbReference type="ARBA" id="ARBA00022989"/>
    </source>
</evidence>
<name>A0A1E3NY08_WICAA</name>
<keyword evidence="3 5" id="KW-1133">Transmembrane helix</keyword>
<feature type="domain" description="Major facilitator superfamily (MFS) profile" evidence="6">
    <location>
        <begin position="1"/>
        <end position="375"/>
    </location>
</feature>
<dbReference type="InterPro" id="IPR036259">
    <property type="entry name" value="MFS_trans_sf"/>
</dbReference>
<keyword evidence="8" id="KW-1185">Reference proteome</keyword>
<feature type="transmembrane region" description="Helical" evidence="5">
    <location>
        <begin position="20"/>
        <end position="40"/>
    </location>
</feature>
<feature type="transmembrane region" description="Helical" evidence="5">
    <location>
        <begin position="52"/>
        <end position="71"/>
    </location>
</feature>
<dbReference type="PROSITE" id="PS50850">
    <property type="entry name" value="MFS"/>
    <property type="match status" value="1"/>
</dbReference>
<dbReference type="AlphaFoldDB" id="A0A1E3NY08"/>
<protein>
    <recommendedName>
        <fullName evidence="6">Major facilitator superfamily (MFS) profile domain-containing protein</fullName>
    </recommendedName>
</protein>
<feature type="transmembrane region" description="Helical" evidence="5">
    <location>
        <begin position="138"/>
        <end position="158"/>
    </location>
</feature>
<accession>A0A1E3NY08</accession>
<evidence type="ECO:0000256" key="5">
    <source>
        <dbReference type="SAM" id="Phobius"/>
    </source>
</evidence>
<dbReference type="PANTHER" id="PTHR23514">
    <property type="entry name" value="BYPASS OF STOP CODON PROTEIN 6"/>
    <property type="match status" value="1"/>
</dbReference>
<dbReference type="EMBL" id="KV454212">
    <property type="protein sequence ID" value="ODQ57983.1"/>
    <property type="molecule type" value="Genomic_DNA"/>
</dbReference>
<dbReference type="SUPFAM" id="SSF103473">
    <property type="entry name" value="MFS general substrate transporter"/>
    <property type="match status" value="1"/>
</dbReference>
<feature type="transmembrane region" description="Helical" evidence="5">
    <location>
        <begin position="196"/>
        <end position="223"/>
    </location>
</feature>
<keyword evidence="2 5" id="KW-0812">Transmembrane</keyword>
<evidence type="ECO:0000313" key="7">
    <source>
        <dbReference type="EMBL" id="ODQ57983.1"/>
    </source>
</evidence>
<reference evidence="7 8" key="1">
    <citation type="journal article" date="2016" name="Proc. Natl. Acad. Sci. U.S.A.">
        <title>Comparative genomics of biotechnologically important yeasts.</title>
        <authorList>
            <person name="Riley R."/>
            <person name="Haridas S."/>
            <person name="Wolfe K.H."/>
            <person name="Lopes M.R."/>
            <person name="Hittinger C.T."/>
            <person name="Goeker M."/>
            <person name="Salamov A.A."/>
            <person name="Wisecaver J.H."/>
            <person name="Long T.M."/>
            <person name="Calvey C.H."/>
            <person name="Aerts A.L."/>
            <person name="Barry K.W."/>
            <person name="Choi C."/>
            <person name="Clum A."/>
            <person name="Coughlan A.Y."/>
            <person name="Deshpande S."/>
            <person name="Douglass A.P."/>
            <person name="Hanson S.J."/>
            <person name="Klenk H.-P."/>
            <person name="LaButti K.M."/>
            <person name="Lapidus A."/>
            <person name="Lindquist E.A."/>
            <person name="Lipzen A.M."/>
            <person name="Meier-Kolthoff J.P."/>
            <person name="Ohm R.A."/>
            <person name="Otillar R.P."/>
            <person name="Pangilinan J.L."/>
            <person name="Peng Y."/>
            <person name="Rokas A."/>
            <person name="Rosa C.A."/>
            <person name="Scheuner C."/>
            <person name="Sibirny A.A."/>
            <person name="Slot J.C."/>
            <person name="Stielow J.B."/>
            <person name="Sun H."/>
            <person name="Kurtzman C.P."/>
            <person name="Blackwell M."/>
            <person name="Grigoriev I.V."/>
            <person name="Jeffries T.W."/>
        </authorList>
    </citation>
    <scope>NUCLEOTIDE SEQUENCE [LARGE SCALE GENOMIC DNA]</scope>
    <source>
        <strain evidence="8">ATCC 58044 / CBS 1984 / NCYC 433 / NRRL Y-366-8</strain>
    </source>
</reference>
<feature type="transmembrane region" description="Helical" evidence="5">
    <location>
        <begin position="107"/>
        <end position="126"/>
    </location>
</feature>
<feature type="transmembrane region" description="Helical" evidence="5">
    <location>
        <begin position="77"/>
        <end position="100"/>
    </location>
</feature>
<proteinExistence type="predicted"/>
<dbReference type="OrthoDB" id="413079at2759"/>
<gene>
    <name evidence="7" type="ORF">WICANDRAFT_69972</name>
</gene>
<dbReference type="GO" id="GO:0022857">
    <property type="term" value="F:transmembrane transporter activity"/>
    <property type="evidence" value="ECO:0007669"/>
    <property type="project" value="InterPro"/>
</dbReference>
<dbReference type="Gene3D" id="1.20.1250.20">
    <property type="entry name" value="MFS general substrate transporter like domains"/>
    <property type="match status" value="2"/>
</dbReference>
<sequence>MTDGVLGSLLPHIEKQYNINYAIVSLLWLGNALGWILIGFTGHYLDDFIGKWKSLILSAFCYIIMSSILASGTLFPVLVVGLFFGGVGGAIGLSQLNIFLSKLGPKYLGIYHGCYGVGACAGPLLATVMTDRGLKWNYFYFCLLGLSLINTVSMMITFKGCDEDLKPYYNDDNDEAEAGVKKNHDFVAALKDLRTWLGCIFIFFYQGSEVSMGGWVVTFILNYRKGNPSTVGFVSSGFWAGVTVGRFFLTSSMIKYIGSRRSVIILAVLCIAFDILTWLIPEQIAAGVFASLAGVFIGPIVPILYSFFARTLPRRIRFCSMVLMTAFGSSGGSAVPFMVGMLSQVSGTYVLHPIFLACYAVMFIVWIMMPNIERKGAHKNLWQKFW</sequence>
<evidence type="ECO:0000259" key="6">
    <source>
        <dbReference type="PROSITE" id="PS50850"/>
    </source>
</evidence>
<dbReference type="Pfam" id="PF07690">
    <property type="entry name" value="MFS_1"/>
    <property type="match status" value="1"/>
</dbReference>
<dbReference type="GO" id="GO:0016020">
    <property type="term" value="C:membrane"/>
    <property type="evidence" value="ECO:0007669"/>
    <property type="project" value="UniProtKB-SubCell"/>
</dbReference>
<feature type="transmembrane region" description="Helical" evidence="5">
    <location>
        <begin position="286"/>
        <end position="309"/>
    </location>
</feature>
<evidence type="ECO:0000313" key="8">
    <source>
        <dbReference type="Proteomes" id="UP000094112"/>
    </source>
</evidence>
<dbReference type="InterPro" id="IPR020846">
    <property type="entry name" value="MFS_dom"/>
</dbReference>
<feature type="transmembrane region" description="Helical" evidence="5">
    <location>
        <begin position="229"/>
        <end position="249"/>
    </location>
</feature>
<dbReference type="STRING" id="683960.A0A1E3NY08"/>
<dbReference type="RefSeq" id="XP_019037190.1">
    <property type="nucleotide sequence ID" value="XM_019184188.1"/>
</dbReference>
<feature type="transmembrane region" description="Helical" evidence="5">
    <location>
        <begin position="261"/>
        <end position="280"/>
    </location>
</feature>
<evidence type="ECO:0000256" key="1">
    <source>
        <dbReference type="ARBA" id="ARBA00004141"/>
    </source>
</evidence>
<dbReference type="InterPro" id="IPR051788">
    <property type="entry name" value="MFS_Transporter"/>
</dbReference>
<organism evidence="7 8">
    <name type="scientific">Wickerhamomyces anomalus (strain ATCC 58044 / CBS 1984 / NCYC 433 / NRRL Y-366-8)</name>
    <name type="common">Yeast</name>
    <name type="synonym">Hansenula anomala</name>
    <dbReference type="NCBI Taxonomy" id="683960"/>
    <lineage>
        <taxon>Eukaryota</taxon>
        <taxon>Fungi</taxon>
        <taxon>Dikarya</taxon>
        <taxon>Ascomycota</taxon>
        <taxon>Saccharomycotina</taxon>
        <taxon>Saccharomycetes</taxon>
        <taxon>Phaffomycetales</taxon>
        <taxon>Wickerhamomycetaceae</taxon>
        <taxon>Wickerhamomyces</taxon>
    </lineage>
</organism>
<evidence type="ECO:0000256" key="4">
    <source>
        <dbReference type="ARBA" id="ARBA00023136"/>
    </source>
</evidence>
<feature type="transmembrane region" description="Helical" evidence="5">
    <location>
        <begin position="349"/>
        <end position="369"/>
    </location>
</feature>
<dbReference type="PANTHER" id="PTHR23514:SF6">
    <property type="entry name" value="MAJOR FACILITATOR SUPERFAMILY (MFS) PROFILE DOMAIN-CONTAINING PROTEIN"/>
    <property type="match status" value="1"/>
</dbReference>
<evidence type="ECO:0000256" key="2">
    <source>
        <dbReference type="ARBA" id="ARBA00022692"/>
    </source>
</evidence>
<comment type="subcellular location">
    <subcellularLocation>
        <location evidence="1">Membrane</location>
        <topology evidence="1">Multi-pass membrane protein</topology>
    </subcellularLocation>
</comment>